<proteinExistence type="predicted"/>
<comment type="caution">
    <text evidence="1">The sequence shown here is derived from an EMBL/GenBank/DDBJ whole genome shotgun (WGS) entry which is preliminary data.</text>
</comment>
<evidence type="ECO:0000313" key="1">
    <source>
        <dbReference type="EMBL" id="TDQ45583.1"/>
    </source>
</evidence>
<reference evidence="1 2" key="1">
    <citation type="submission" date="2019-03" db="EMBL/GenBank/DDBJ databases">
        <title>Genomic Encyclopedia of Type Strains, Phase IV (KMG-IV): sequencing the most valuable type-strain genomes for metagenomic binning, comparative biology and taxonomic classification.</title>
        <authorList>
            <person name="Goeker M."/>
        </authorList>
    </citation>
    <scope>NUCLEOTIDE SEQUENCE [LARGE SCALE GENOMIC DNA]</scope>
    <source>
        <strain evidence="1 2">DSM 103792</strain>
    </source>
</reference>
<dbReference type="Proteomes" id="UP000295375">
    <property type="component" value="Unassembled WGS sequence"/>
</dbReference>
<evidence type="ECO:0008006" key="3">
    <source>
        <dbReference type="Google" id="ProtNLM"/>
    </source>
</evidence>
<gene>
    <name evidence="1" type="ORF">EV696_11951</name>
</gene>
<dbReference type="RefSeq" id="WP_133592654.1">
    <property type="nucleotide sequence ID" value="NZ_CP037953.1"/>
</dbReference>
<accession>A0A4R6UJT8</accession>
<sequence length="172" mass="19898">MDAKKLTSNRLFLAFKDMEDVERYLHAYSELEGLDEERQNSYYFDHREALFLAAIVTYCRSFKKSNSTGMADKRINVDSIGLFDSELKLKELHERIISLRDQAVAHADWSFHSTEIVEANNMSVLRRSPRPYYSQGISVSEFLKLAAHVSGKCKNLSFDFDRNISADTEQQK</sequence>
<name>A0A4R6UJT8_9GAMM</name>
<dbReference type="EMBL" id="SNYM01000019">
    <property type="protein sequence ID" value="TDQ45583.1"/>
    <property type="molecule type" value="Genomic_DNA"/>
</dbReference>
<keyword evidence="2" id="KW-1185">Reference proteome</keyword>
<dbReference type="AlphaFoldDB" id="A0A4R6UJT8"/>
<protein>
    <recommendedName>
        <fullName evidence="3">HEPN AbiU2-like domain-containing protein</fullName>
    </recommendedName>
</protein>
<organism evidence="1 2">
    <name type="scientific">Permianibacter aggregans</name>
    <dbReference type="NCBI Taxonomy" id="1510150"/>
    <lineage>
        <taxon>Bacteria</taxon>
        <taxon>Pseudomonadati</taxon>
        <taxon>Pseudomonadota</taxon>
        <taxon>Gammaproteobacteria</taxon>
        <taxon>Pseudomonadales</taxon>
        <taxon>Pseudomonadaceae</taxon>
        <taxon>Permianibacter</taxon>
    </lineage>
</organism>
<evidence type="ECO:0000313" key="2">
    <source>
        <dbReference type="Proteomes" id="UP000295375"/>
    </source>
</evidence>